<dbReference type="eggNOG" id="ENOG502ZCE3">
    <property type="taxonomic scope" value="Bacteria"/>
</dbReference>
<protein>
    <submittedName>
        <fullName evidence="1">Uncharacterized protein</fullName>
    </submittedName>
</protein>
<accession>U5S9I7</accession>
<dbReference type="AlphaFoldDB" id="U5S9I7"/>
<name>U5S9I7_9LACT</name>
<organism evidence="1 2">
    <name type="scientific">Carnobacterium inhibens subsp. gilichinskyi</name>
    <dbReference type="NCBI Taxonomy" id="1266845"/>
    <lineage>
        <taxon>Bacteria</taxon>
        <taxon>Bacillati</taxon>
        <taxon>Bacillota</taxon>
        <taxon>Bacilli</taxon>
        <taxon>Lactobacillales</taxon>
        <taxon>Carnobacteriaceae</taxon>
        <taxon>Carnobacterium</taxon>
    </lineage>
</organism>
<evidence type="ECO:0000313" key="1">
    <source>
        <dbReference type="EMBL" id="AGY81954.1"/>
    </source>
</evidence>
<gene>
    <name evidence="1" type="ORF">Q783_06990</name>
</gene>
<sequence length="333" mass="39960">MSENVNNTMKKLKSIGIILPYFGKFPNYFNLWLKSCALNSTIDFYIFTDDRTSYDFPNNVHVTYLSFDDIKKRFDDSFNFSIVLPSAYKLCDFRPAYGYIFNEELSKYDYWGYCDCDLIFGNIRKFITEDVLNLNDKIFQRGHLSIIRNTPENNNIFKKKLDNKFLFKDVFQDEKSSIFDEKFYNDNGGINGLFLDNGKEIFIDDNIVADINIKHKFFHVNSDKSKDYITSIFYFSKEENNCGLYRYSCAKGNITQKEYIYIHLQKRKMNVQGYDKNDFFIIPNEFIKHKEIDKLELLKRFKRDSLFYPHYYMRRYFKFIKKISTTLKKNTIN</sequence>
<dbReference type="Proteomes" id="UP000017469">
    <property type="component" value="Chromosome"/>
</dbReference>
<dbReference type="KEGG" id="caw:Q783_06990"/>
<proteinExistence type="predicted"/>
<reference evidence="1 2" key="1">
    <citation type="journal article" date="2013" name="Genome Announc.">
        <title>Complete Genome Sequence of Carnobacterium gilichinskyi Strain WN1359T (DSM 27470T).</title>
        <authorList>
            <person name="Leonard M.T."/>
            <person name="Panayotova N."/>
            <person name="Farmerie W.G."/>
            <person name="Triplett E.W."/>
            <person name="Nicholson W.L."/>
        </authorList>
    </citation>
    <scope>NUCLEOTIDE SEQUENCE [LARGE SCALE GENOMIC DNA]</scope>
    <source>
        <strain evidence="1 2">WN1359</strain>
    </source>
</reference>
<dbReference type="RefSeq" id="WP_023178371.1">
    <property type="nucleotide sequence ID" value="NC_022606.1"/>
</dbReference>
<dbReference type="InterPro" id="IPR046733">
    <property type="entry name" value="DUF6625"/>
</dbReference>
<dbReference type="HOGENOM" id="CLU_068038_0_0_9"/>
<dbReference type="STRING" id="1266845.Q783_06990"/>
<dbReference type="EMBL" id="CP006812">
    <property type="protein sequence ID" value="AGY81954.1"/>
    <property type="molecule type" value="Genomic_DNA"/>
</dbReference>
<evidence type="ECO:0000313" key="2">
    <source>
        <dbReference type="Proteomes" id="UP000017469"/>
    </source>
</evidence>
<dbReference type="Pfam" id="PF20330">
    <property type="entry name" value="DUF6625"/>
    <property type="match status" value="1"/>
</dbReference>
<dbReference type="PATRIC" id="fig|1266845.5.peg.1297"/>